<dbReference type="Gene3D" id="1.20.1050.60">
    <property type="entry name" value="alpha-1,2-mannosidase"/>
    <property type="match status" value="1"/>
</dbReference>
<dbReference type="Gene3D" id="2.70.98.10">
    <property type="match status" value="1"/>
</dbReference>
<dbReference type="InterPro" id="IPR005887">
    <property type="entry name" value="GH92_a_mannosidase_put"/>
</dbReference>
<protein>
    <recommendedName>
        <fullName evidence="5">Glycosyl hydrolase family 92 domain-containing protein</fullName>
    </recommendedName>
</protein>
<dbReference type="AlphaFoldDB" id="A0A6C2UHE1"/>
<gene>
    <name evidence="3" type="ORF">SCARR_01607</name>
</gene>
<dbReference type="PANTHER" id="PTHR12143:SF39">
    <property type="entry name" value="SECRETED PROTEIN"/>
    <property type="match status" value="1"/>
</dbReference>
<organism evidence="3 4">
    <name type="scientific">Pontiella sulfatireligans</name>
    <dbReference type="NCBI Taxonomy" id="2750658"/>
    <lineage>
        <taxon>Bacteria</taxon>
        <taxon>Pseudomonadati</taxon>
        <taxon>Kiritimatiellota</taxon>
        <taxon>Kiritimatiellia</taxon>
        <taxon>Kiritimatiellales</taxon>
        <taxon>Pontiellaceae</taxon>
        <taxon>Pontiella</taxon>
    </lineage>
</organism>
<dbReference type="GO" id="GO:0000224">
    <property type="term" value="F:peptide-N4-(N-acetyl-beta-glucosaminyl)asparagine amidase activity"/>
    <property type="evidence" value="ECO:0007669"/>
    <property type="project" value="TreeGrafter"/>
</dbReference>
<dbReference type="InterPro" id="IPR012939">
    <property type="entry name" value="Glyco_hydro_92"/>
</dbReference>
<dbReference type="GO" id="GO:0005829">
    <property type="term" value="C:cytosol"/>
    <property type="evidence" value="ECO:0007669"/>
    <property type="project" value="TreeGrafter"/>
</dbReference>
<dbReference type="GO" id="GO:0006516">
    <property type="term" value="P:glycoprotein catabolic process"/>
    <property type="evidence" value="ECO:0007669"/>
    <property type="project" value="TreeGrafter"/>
</dbReference>
<dbReference type="FunFam" id="1.20.1610.10:FF:000001">
    <property type="entry name" value="Putative alpha-1,2-mannosidase"/>
    <property type="match status" value="1"/>
</dbReference>
<dbReference type="InterPro" id="IPR014718">
    <property type="entry name" value="GH-type_carb-bd"/>
</dbReference>
<dbReference type="Gene3D" id="1.20.1610.10">
    <property type="entry name" value="alpha-1,2-mannosidases domains"/>
    <property type="match status" value="1"/>
</dbReference>
<dbReference type="SUPFAM" id="SSF48208">
    <property type="entry name" value="Six-hairpin glycosidases"/>
    <property type="match status" value="1"/>
</dbReference>
<name>A0A6C2UHE1_9BACT</name>
<feature type="domain" description="Glycosyl hydrolase family 92 N-terminal" evidence="2">
    <location>
        <begin position="65"/>
        <end position="300"/>
    </location>
</feature>
<dbReference type="FunFam" id="3.30.2080.10:FF:000001">
    <property type="entry name" value="Alpha-1,2-mannosidase subfamily"/>
    <property type="match status" value="1"/>
</dbReference>
<sequence>MLQPASEKDVREEIDEKFGQKRSTTKESVMKNMYSGFKRWRVIFGIGAICCLSSGLRAQSAFEQVNPFIGTGGHGHTFPGATTPNGMVQLSPDTQVIGWDACAGYHYSDESILGFTHTHLSGTGIGDMGDFLFMPFAGEVKLDKGTPDNPDAGYRSRFSHDHEEAEPGYYRVHLDDYEVDAELTASTRAGFHRYLFEGDKEAGLLIDMSHCLQGNHWQYELVELRVINDREVEGYRRKRGWAENSHLYFHAKFSQPFKATLYKKGKPFTGRWATAGQDVKAVLRFPGLADHVLKVKVGVSSVDYAGARNNVESEIAGWDFDAVRAAAKKRWEQQLNRIAVQGGSADERAMFYTALYHTSLSPYIFTDADGRYRGTDQRIYQSEDEPIYTIFSLWDTFRAFHPLLTITEPDTNAAFIRSLLDKYDQAGILPKWELNANLTGTMIGSHAISVIVDAYMKGCRDFDVEKAYEAMKASIHYRENDDFLYASERRREKLNPRAKFYNDTLGFIPCDLENESVSKALEYAYNDWCMLQMATALGKTEDIALYQERAGRYKTYFDAGTGFMRGKNRDGSWKSPFDPRFSKHRRDEYCEGNAWQWTWFVPHDVNGLVELMGGTDAFTAKLDELFSTDSKLTGDHVSSDISGLIGQYAHGNEPSHHIAHLYNFVGQSWKTQELVDQVLSTLYFNDPNGVAGNEDCGQMSAWYILNAIGFYSFCPGDPVYSLGRPIFDAVSIALPGGKTFEVVATNNSSENKYIQSVQLNGEPLKEPFISHRDVVSGGRLEFMMGGKPNRALFNQR</sequence>
<dbReference type="InterPro" id="IPR041371">
    <property type="entry name" value="GH92_N"/>
</dbReference>
<dbReference type="Proteomes" id="UP000346198">
    <property type="component" value="Unassembled WGS sequence"/>
</dbReference>
<proteinExistence type="predicted"/>
<dbReference type="NCBIfam" id="TIGR01180">
    <property type="entry name" value="aman2_put"/>
    <property type="match status" value="1"/>
</dbReference>
<evidence type="ECO:0000259" key="1">
    <source>
        <dbReference type="Pfam" id="PF07971"/>
    </source>
</evidence>
<evidence type="ECO:0000313" key="3">
    <source>
        <dbReference type="EMBL" id="VGO19548.1"/>
    </source>
</evidence>
<dbReference type="FunFam" id="1.20.1050.60:FF:000001">
    <property type="entry name" value="Putative alpha-1,2-mannosidase"/>
    <property type="match status" value="1"/>
</dbReference>
<dbReference type="Pfam" id="PF17678">
    <property type="entry name" value="Glyco_hydro_92N"/>
    <property type="match status" value="1"/>
</dbReference>
<dbReference type="Gene3D" id="3.30.2080.10">
    <property type="entry name" value="GH92 mannosidase domain"/>
    <property type="match status" value="1"/>
</dbReference>
<reference evidence="3 4" key="1">
    <citation type="submission" date="2019-04" db="EMBL/GenBank/DDBJ databases">
        <authorList>
            <person name="Van Vliet M D."/>
        </authorList>
    </citation>
    <scope>NUCLEOTIDE SEQUENCE [LARGE SCALE GENOMIC DNA]</scope>
    <source>
        <strain evidence="3 4">F21</strain>
    </source>
</reference>
<evidence type="ECO:0000259" key="2">
    <source>
        <dbReference type="Pfam" id="PF17678"/>
    </source>
</evidence>
<dbReference type="PANTHER" id="PTHR12143">
    <property type="entry name" value="PEPTIDE N-GLYCANASE PNGASE -RELATED"/>
    <property type="match status" value="1"/>
</dbReference>
<dbReference type="InterPro" id="IPR008928">
    <property type="entry name" value="6-hairpin_glycosidase_sf"/>
</dbReference>
<evidence type="ECO:0008006" key="5">
    <source>
        <dbReference type="Google" id="ProtNLM"/>
    </source>
</evidence>
<dbReference type="EMBL" id="CAAHFH010000001">
    <property type="protein sequence ID" value="VGO19548.1"/>
    <property type="molecule type" value="Genomic_DNA"/>
</dbReference>
<dbReference type="GO" id="GO:0030246">
    <property type="term" value="F:carbohydrate binding"/>
    <property type="evidence" value="ECO:0007669"/>
    <property type="project" value="InterPro"/>
</dbReference>
<dbReference type="InterPro" id="IPR050883">
    <property type="entry name" value="PNGase"/>
</dbReference>
<evidence type="ECO:0000313" key="4">
    <source>
        <dbReference type="Proteomes" id="UP000346198"/>
    </source>
</evidence>
<dbReference type="GO" id="GO:0005975">
    <property type="term" value="P:carbohydrate metabolic process"/>
    <property type="evidence" value="ECO:0007669"/>
    <property type="project" value="InterPro"/>
</dbReference>
<feature type="domain" description="Glycosyl hydrolase family 92" evidence="1">
    <location>
        <begin position="306"/>
        <end position="785"/>
    </location>
</feature>
<dbReference type="Pfam" id="PF07971">
    <property type="entry name" value="Glyco_hydro_92"/>
    <property type="match status" value="1"/>
</dbReference>
<keyword evidence="4" id="KW-1185">Reference proteome</keyword>
<accession>A0A6C2UHE1</accession>